<comment type="caution">
    <text evidence="1">The sequence shown here is derived from an EMBL/GenBank/DDBJ whole genome shotgun (WGS) entry which is preliminary data.</text>
</comment>
<gene>
    <name evidence="1" type="ORF">ATPR_2856</name>
</gene>
<name>F7VHK7_9PROT</name>
<organism evidence="1 2">
    <name type="scientific">Acetobacter tropicalis NBRC 101654</name>
    <dbReference type="NCBI Taxonomy" id="749388"/>
    <lineage>
        <taxon>Bacteria</taxon>
        <taxon>Pseudomonadati</taxon>
        <taxon>Pseudomonadota</taxon>
        <taxon>Alphaproteobacteria</taxon>
        <taxon>Acetobacterales</taxon>
        <taxon>Acetobacteraceae</taxon>
        <taxon>Acetobacter</taxon>
    </lineage>
</organism>
<accession>F7VHK7</accession>
<sequence length="38" mass="4322">MVWFPICVFDGDFRALVCIFLTSDALLHQKLKGITPLL</sequence>
<dbReference type="Proteomes" id="UP000004319">
    <property type="component" value="Unassembled WGS sequence"/>
</dbReference>
<evidence type="ECO:0000313" key="2">
    <source>
        <dbReference type="Proteomes" id="UP000004319"/>
    </source>
</evidence>
<dbReference type="AlphaFoldDB" id="F7VHK7"/>
<evidence type="ECO:0000313" key="1">
    <source>
        <dbReference type="EMBL" id="GAA09852.1"/>
    </source>
</evidence>
<proteinExistence type="predicted"/>
<dbReference type="EMBL" id="BABS01000131">
    <property type="protein sequence ID" value="GAA09852.1"/>
    <property type="molecule type" value="Genomic_DNA"/>
</dbReference>
<protein>
    <submittedName>
        <fullName evidence="1">Uncharacterized protein</fullName>
    </submittedName>
</protein>
<reference evidence="1 2" key="1">
    <citation type="journal article" date="2011" name="Biochem. Biophys. Res. Commun.">
        <title>Increased number of Arginine-based salt bridges contributes to the thermotolerance of thermotolerant acetic acid bacteria, Acetobacter tropicalis SKU1100.</title>
        <authorList>
            <person name="Matsutani M."/>
            <person name="Hirakawa H."/>
            <person name="Nishikura M."/>
            <person name="Soemphol W."/>
            <person name="Ali I.A.I."/>
            <person name="Yakushi T."/>
            <person name="Matsushita K."/>
        </authorList>
    </citation>
    <scope>NUCLEOTIDE SEQUENCE [LARGE SCALE GENOMIC DNA]</scope>
    <source>
        <strain evidence="1 2">NBRC 101654</strain>
    </source>
</reference>